<comment type="caution">
    <text evidence="3">The sequence shown here is derived from an EMBL/GenBank/DDBJ whole genome shotgun (WGS) entry which is preliminary data.</text>
</comment>
<dbReference type="Pfam" id="PF00266">
    <property type="entry name" value="Aminotran_5"/>
    <property type="match status" value="1"/>
</dbReference>
<sequence length="361" mass="41220">MNNLDQLFPGLSNSVYLNTPAMGLIPQNVYNYKKDILDLHLQHPTRYFENYDSQLNQVTNYLKRLLRVKTGNIAFTPNFSFGFHGVLSGISPNSKIMFIENDYPSITLAVKKWDFQFREIALKADIEETIFKAFKKEQPDVFIFSVIQYLNGLKLNASFIKNLKQIFPQTLFIADGTQFCGTESFNFEESGIDILGVSAYKWLHAGWGSAFFVFRKGLEMRVQPKTIGSNAVNKESSLQAIALHKKLEPGHLDLMQLGSLAPALETLFEIGEEKIYKKIEKISRTAKSAFAELNLLENQIIRQSTSSPIFNLQIDTRNLAYLKNQNIICAQRGQGIRIGFHYYNSIKDLNYLLKALKNLPY</sequence>
<dbReference type="SUPFAM" id="SSF53383">
    <property type="entry name" value="PLP-dependent transferases"/>
    <property type="match status" value="1"/>
</dbReference>
<dbReference type="Proteomes" id="UP001597357">
    <property type="component" value="Unassembled WGS sequence"/>
</dbReference>
<evidence type="ECO:0000313" key="4">
    <source>
        <dbReference type="Proteomes" id="UP001597357"/>
    </source>
</evidence>
<keyword evidence="3" id="KW-0808">Transferase</keyword>
<gene>
    <name evidence="3" type="ORF">ACFSQ0_00625</name>
</gene>
<dbReference type="EMBL" id="JBHULZ010000004">
    <property type="protein sequence ID" value="MFD2696488.1"/>
    <property type="molecule type" value="Genomic_DNA"/>
</dbReference>
<organism evidence="3 4">
    <name type="scientific">Mesonia sediminis</name>
    <dbReference type="NCBI Taxonomy" id="1703946"/>
    <lineage>
        <taxon>Bacteria</taxon>
        <taxon>Pseudomonadati</taxon>
        <taxon>Bacteroidota</taxon>
        <taxon>Flavobacteriia</taxon>
        <taxon>Flavobacteriales</taxon>
        <taxon>Flavobacteriaceae</taxon>
        <taxon>Mesonia</taxon>
    </lineage>
</organism>
<dbReference type="InterPro" id="IPR015424">
    <property type="entry name" value="PyrdxlP-dep_Trfase"/>
</dbReference>
<proteinExistence type="predicted"/>
<keyword evidence="1" id="KW-0663">Pyridoxal phosphate</keyword>
<feature type="domain" description="Aminotransferase class V" evidence="2">
    <location>
        <begin position="15"/>
        <end position="351"/>
    </location>
</feature>
<evidence type="ECO:0000313" key="3">
    <source>
        <dbReference type="EMBL" id="MFD2696488.1"/>
    </source>
</evidence>
<evidence type="ECO:0000256" key="1">
    <source>
        <dbReference type="ARBA" id="ARBA00022898"/>
    </source>
</evidence>
<dbReference type="InterPro" id="IPR015421">
    <property type="entry name" value="PyrdxlP-dep_Trfase_major"/>
</dbReference>
<protein>
    <submittedName>
        <fullName evidence="3">Aminotransferase class V-fold PLP-dependent enzyme</fullName>
    </submittedName>
</protein>
<evidence type="ECO:0000259" key="2">
    <source>
        <dbReference type="Pfam" id="PF00266"/>
    </source>
</evidence>
<accession>A0ABW5SAH8</accession>
<dbReference type="Gene3D" id="3.40.640.10">
    <property type="entry name" value="Type I PLP-dependent aspartate aminotransferase-like (Major domain)"/>
    <property type="match status" value="1"/>
</dbReference>
<dbReference type="Gene3D" id="3.90.1150.10">
    <property type="entry name" value="Aspartate Aminotransferase, domain 1"/>
    <property type="match status" value="1"/>
</dbReference>
<dbReference type="PANTHER" id="PTHR43586">
    <property type="entry name" value="CYSTEINE DESULFURASE"/>
    <property type="match status" value="1"/>
</dbReference>
<dbReference type="RefSeq" id="WP_379042668.1">
    <property type="nucleotide sequence ID" value="NZ_JBHULZ010000004.1"/>
</dbReference>
<dbReference type="GO" id="GO:0008483">
    <property type="term" value="F:transaminase activity"/>
    <property type="evidence" value="ECO:0007669"/>
    <property type="project" value="UniProtKB-KW"/>
</dbReference>
<dbReference type="InterPro" id="IPR000192">
    <property type="entry name" value="Aminotrans_V_dom"/>
</dbReference>
<keyword evidence="4" id="KW-1185">Reference proteome</keyword>
<reference evidence="4" key="1">
    <citation type="journal article" date="2019" name="Int. J. Syst. Evol. Microbiol.">
        <title>The Global Catalogue of Microorganisms (GCM) 10K type strain sequencing project: providing services to taxonomists for standard genome sequencing and annotation.</title>
        <authorList>
            <consortium name="The Broad Institute Genomics Platform"/>
            <consortium name="The Broad Institute Genome Sequencing Center for Infectious Disease"/>
            <person name="Wu L."/>
            <person name="Ma J."/>
        </authorList>
    </citation>
    <scope>NUCLEOTIDE SEQUENCE [LARGE SCALE GENOMIC DNA]</scope>
    <source>
        <strain evidence="4">KCTC 42255</strain>
    </source>
</reference>
<dbReference type="PANTHER" id="PTHR43586:SF15">
    <property type="entry name" value="BLR3095 PROTEIN"/>
    <property type="match status" value="1"/>
</dbReference>
<dbReference type="InterPro" id="IPR015422">
    <property type="entry name" value="PyrdxlP-dep_Trfase_small"/>
</dbReference>
<keyword evidence="3" id="KW-0032">Aminotransferase</keyword>
<name>A0ABW5SAH8_9FLAO</name>